<keyword evidence="2" id="KW-0732">Signal</keyword>
<feature type="repeat" description="TPR" evidence="1">
    <location>
        <begin position="263"/>
        <end position="296"/>
    </location>
</feature>
<dbReference type="Proteomes" id="UP000029554">
    <property type="component" value="Unassembled WGS sequence"/>
</dbReference>
<keyword evidence="4" id="KW-1185">Reference proteome</keyword>
<dbReference type="InterPro" id="IPR019734">
    <property type="entry name" value="TPR_rpt"/>
</dbReference>
<evidence type="ECO:0008006" key="5">
    <source>
        <dbReference type="Google" id="ProtNLM"/>
    </source>
</evidence>
<dbReference type="EMBL" id="JRHH01000003">
    <property type="protein sequence ID" value="KGD67914.1"/>
    <property type="molecule type" value="Genomic_DNA"/>
</dbReference>
<dbReference type="InterPro" id="IPR011990">
    <property type="entry name" value="TPR-like_helical_dom_sf"/>
</dbReference>
<name>A0A095SU43_9FLAO</name>
<dbReference type="AlphaFoldDB" id="A0A095SU43"/>
<dbReference type="STRING" id="1453498.LG45_06290"/>
<dbReference type="eggNOG" id="COG0457">
    <property type="taxonomic scope" value="Bacteria"/>
</dbReference>
<evidence type="ECO:0000313" key="3">
    <source>
        <dbReference type="EMBL" id="KGD67914.1"/>
    </source>
</evidence>
<evidence type="ECO:0000256" key="2">
    <source>
        <dbReference type="SAM" id="SignalP"/>
    </source>
</evidence>
<keyword evidence="1" id="KW-0802">TPR repeat</keyword>
<dbReference type="SUPFAM" id="SSF48452">
    <property type="entry name" value="TPR-like"/>
    <property type="match status" value="1"/>
</dbReference>
<evidence type="ECO:0000313" key="4">
    <source>
        <dbReference type="Proteomes" id="UP000029554"/>
    </source>
</evidence>
<proteinExistence type="predicted"/>
<dbReference type="OrthoDB" id="1522899at2"/>
<organism evidence="3 4">
    <name type="scientific">Flavobacterium aquatile LMG 4008 = ATCC 11947</name>
    <dbReference type="NCBI Taxonomy" id="1453498"/>
    <lineage>
        <taxon>Bacteria</taxon>
        <taxon>Pseudomonadati</taxon>
        <taxon>Bacteroidota</taxon>
        <taxon>Flavobacteriia</taxon>
        <taxon>Flavobacteriales</taxon>
        <taxon>Flavobacteriaceae</taxon>
        <taxon>Flavobacterium</taxon>
    </lineage>
</organism>
<evidence type="ECO:0000256" key="1">
    <source>
        <dbReference type="PROSITE-ProRule" id="PRU00339"/>
    </source>
</evidence>
<dbReference type="RefSeq" id="WP_035125493.1">
    <property type="nucleotide sequence ID" value="NZ_JRHH01000003.1"/>
</dbReference>
<sequence>MKILFSLVLFLISCGTIFSQEIDCDNKQKQLSSAITNSDFAKANQILSETRLKCATKSEVFYLQGIEVLKYNIELAADDKKEVAVLDLVKFYDQYDKNFPDNKNGNLINKAMVLYESKISKENEAYLSFDKAFAKDKFQFKNPNALYAYFKLFKENYNDKKNNISFNQLLSKYGEVLSVVEKNKNEFPEREVEFNNAFLAVNSLVKEDLSKENVVAYAESNYASNKENAGWLESTANLLSQKAANAPIFGTVANQLHLLNPSSKSAYHLGNFNLKTRNQSKAIEYFSQSASLSSDKLEKAKTYYTLANILSMIDKSKAKEALKLASENNPSNGEYYVFLSSLYSNAVNECGTTTIEKKAIYQLAKITINKAAQVEPKFKATADQFSNKFEVPTQQELSQIKKNGNKVAIGCWINETVQF</sequence>
<feature type="signal peptide" evidence="2">
    <location>
        <begin position="1"/>
        <end position="19"/>
    </location>
</feature>
<protein>
    <recommendedName>
        <fullName evidence="5">Tetratricopeptide repeat protein</fullName>
    </recommendedName>
</protein>
<reference evidence="3 4" key="1">
    <citation type="submission" date="2014-09" db="EMBL/GenBank/DDBJ databases">
        <title>Whole Genome Shotgun of Flavobacterium aquatile LMG 4008.</title>
        <authorList>
            <person name="Gale A.N."/>
            <person name="Pipes S.E."/>
            <person name="Newman J.D."/>
        </authorList>
    </citation>
    <scope>NUCLEOTIDE SEQUENCE [LARGE SCALE GENOMIC DNA]</scope>
    <source>
        <strain evidence="3 4">LMG 4008</strain>
    </source>
</reference>
<dbReference type="PROSITE" id="PS50005">
    <property type="entry name" value="TPR"/>
    <property type="match status" value="1"/>
</dbReference>
<feature type="chain" id="PRO_5001909624" description="Tetratricopeptide repeat protein" evidence="2">
    <location>
        <begin position="20"/>
        <end position="419"/>
    </location>
</feature>
<dbReference type="Gene3D" id="1.25.40.10">
    <property type="entry name" value="Tetratricopeptide repeat domain"/>
    <property type="match status" value="1"/>
</dbReference>
<accession>A0A095SU43</accession>
<comment type="caution">
    <text evidence="3">The sequence shown here is derived from an EMBL/GenBank/DDBJ whole genome shotgun (WGS) entry which is preliminary data.</text>
</comment>
<gene>
    <name evidence="3" type="ORF">LG45_06290</name>
</gene>